<dbReference type="Proteomes" id="UP000609172">
    <property type="component" value="Unassembled WGS sequence"/>
</dbReference>
<keyword evidence="2" id="KW-1185">Reference proteome</keyword>
<protein>
    <submittedName>
        <fullName evidence="1">Uncharacterized protein</fullName>
    </submittedName>
</protein>
<organism evidence="1 2">
    <name type="scientific">Flavobacterium agrisoli</name>
    <dbReference type="NCBI Taxonomy" id="2793066"/>
    <lineage>
        <taxon>Bacteria</taxon>
        <taxon>Pseudomonadati</taxon>
        <taxon>Bacteroidota</taxon>
        <taxon>Flavobacteriia</taxon>
        <taxon>Flavobacteriales</taxon>
        <taxon>Flavobacteriaceae</taxon>
        <taxon>Flavobacterium</taxon>
    </lineage>
</organism>
<evidence type="ECO:0000313" key="1">
    <source>
        <dbReference type="EMBL" id="MBK0369820.1"/>
    </source>
</evidence>
<gene>
    <name evidence="1" type="ORF">I5M07_08210</name>
</gene>
<accession>A0A934PM68</accession>
<dbReference type="AlphaFoldDB" id="A0A934PM68"/>
<reference evidence="1" key="1">
    <citation type="submission" date="2020-12" db="EMBL/GenBank/DDBJ databases">
        <title>Bacterial novel species Flavobacterium sp. SE-1-e isolated from soil.</title>
        <authorList>
            <person name="Jung H.-Y."/>
        </authorList>
    </citation>
    <scope>NUCLEOTIDE SEQUENCE</scope>
    <source>
        <strain evidence="1">SE-1-e</strain>
    </source>
</reference>
<sequence length="67" mass="7379">MYKPKRKATTTIKPMWLLIGAGSPGGLIIGPGGFGAAKKLLVDPKKNNKTNNTLYFLCFIIKKYGFF</sequence>
<evidence type="ECO:0000313" key="2">
    <source>
        <dbReference type="Proteomes" id="UP000609172"/>
    </source>
</evidence>
<dbReference type="RefSeq" id="WP_200105731.1">
    <property type="nucleotide sequence ID" value="NZ_JAEHFV010000002.1"/>
</dbReference>
<name>A0A934PM68_9FLAO</name>
<dbReference type="EMBL" id="JAEHFV010000002">
    <property type="protein sequence ID" value="MBK0369820.1"/>
    <property type="molecule type" value="Genomic_DNA"/>
</dbReference>
<comment type="caution">
    <text evidence="1">The sequence shown here is derived from an EMBL/GenBank/DDBJ whole genome shotgun (WGS) entry which is preliminary data.</text>
</comment>
<proteinExistence type="predicted"/>